<protein>
    <submittedName>
        <fullName evidence="8">Putative oxidoreductase</fullName>
    </submittedName>
</protein>
<accession>A0A238XLG5</accession>
<organism evidence="8 9">
    <name type="scientific">Methylobacillus rhizosphaerae</name>
    <dbReference type="NCBI Taxonomy" id="551994"/>
    <lineage>
        <taxon>Bacteria</taxon>
        <taxon>Pseudomonadati</taxon>
        <taxon>Pseudomonadota</taxon>
        <taxon>Betaproteobacteria</taxon>
        <taxon>Nitrosomonadales</taxon>
        <taxon>Methylophilaceae</taxon>
        <taxon>Methylobacillus</taxon>
    </lineage>
</organism>
<evidence type="ECO:0000256" key="6">
    <source>
        <dbReference type="ARBA" id="ARBA00023136"/>
    </source>
</evidence>
<dbReference type="Proteomes" id="UP000198305">
    <property type="component" value="Unassembled WGS sequence"/>
</dbReference>
<evidence type="ECO:0000256" key="3">
    <source>
        <dbReference type="ARBA" id="ARBA00022475"/>
    </source>
</evidence>
<proteinExistence type="inferred from homology"/>
<dbReference type="Pfam" id="PF07681">
    <property type="entry name" value="DoxX"/>
    <property type="match status" value="1"/>
</dbReference>
<keyword evidence="9" id="KW-1185">Reference proteome</keyword>
<comment type="subcellular location">
    <subcellularLocation>
        <location evidence="1">Cell membrane</location>
        <topology evidence="1">Multi-pass membrane protein</topology>
    </subcellularLocation>
</comment>
<dbReference type="RefSeq" id="WP_089374208.1">
    <property type="nucleotide sequence ID" value="NZ_FZOA01000001.1"/>
</dbReference>
<dbReference type="InterPro" id="IPR032808">
    <property type="entry name" value="DoxX"/>
</dbReference>
<keyword evidence="6 7" id="KW-0472">Membrane</keyword>
<reference evidence="9" key="1">
    <citation type="submission" date="2017-06" db="EMBL/GenBank/DDBJ databases">
        <authorList>
            <person name="Varghese N."/>
            <person name="Submissions S."/>
        </authorList>
    </citation>
    <scope>NUCLEOTIDE SEQUENCE [LARGE SCALE GENOMIC DNA]</scope>
    <source>
        <strain evidence="9">Ca-68</strain>
    </source>
</reference>
<keyword evidence="5 7" id="KW-1133">Transmembrane helix</keyword>
<dbReference type="AlphaFoldDB" id="A0A238XLG5"/>
<evidence type="ECO:0000256" key="2">
    <source>
        <dbReference type="ARBA" id="ARBA00006679"/>
    </source>
</evidence>
<dbReference type="InterPro" id="IPR051907">
    <property type="entry name" value="DoxX-like_oxidoreductase"/>
</dbReference>
<sequence>MNSWHSLHAKAIEKIHDIGLLTLRIGAAQEFLFAGYTKLSGGIDAPAWFSSLQFPFPLYFLGSNLNWVTAGAGEITFGLMLMFGLYSRFAALGLLYVTFVAVYTVHFDLGWTGWNQIETEAGLGFKVPLLLALMLFAILTQGSGRYSIDGINRSL</sequence>
<evidence type="ECO:0000256" key="7">
    <source>
        <dbReference type="SAM" id="Phobius"/>
    </source>
</evidence>
<keyword evidence="3" id="KW-1003">Cell membrane</keyword>
<dbReference type="GO" id="GO:0005886">
    <property type="term" value="C:plasma membrane"/>
    <property type="evidence" value="ECO:0007669"/>
    <property type="project" value="UniProtKB-SubCell"/>
</dbReference>
<dbReference type="OrthoDB" id="8796921at2"/>
<evidence type="ECO:0000256" key="4">
    <source>
        <dbReference type="ARBA" id="ARBA00022692"/>
    </source>
</evidence>
<dbReference type="EMBL" id="FZOA01000001">
    <property type="protein sequence ID" value="SNR59825.1"/>
    <property type="molecule type" value="Genomic_DNA"/>
</dbReference>
<dbReference type="PANTHER" id="PTHR33452">
    <property type="entry name" value="OXIDOREDUCTASE CATD-RELATED"/>
    <property type="match status" value="1"/>
</dbReference>
<gene>
    <name evidence="8" type="ORF">SAMN05192560_0024</name>
</gene>
<evidence type="ECO:0000313" key="8">
    <source>
        <dbReference type="EMBL" id="SNR59825.1"/>
    </source>
</evidence>
<evidence type="ECO:0000313" key="9">
    <source>
        <dbReference type="Proteomes" id="UP000198305"/>
    </source>
</evidence>
<evidence type="ECO:0000256" key="1">
    <source>
        <dbReference type="ARBA" id="ARBA00004651"/>
    </source>
</evidence>
<comment type="similarity">
    <text evidence="2">Belongs to the DoxX family.</text>
</comment>
<evidence type="ECO:0000256" key="5">
    <source>
        <dbReference type="ARBA" id="ARBA00022989"/>
    </source>
</evidence>
<feature type="transmembrane region" description="Helical" evidence="7">
    <location>
        <begin position="127"/>
        <end position="148"/>
    </location>
</feature>
<keyword evidence="4 7" id="KW-0812">Transmembrane</keyword>
<feature type="transmembrane region" description="Helical" evidence="7">
    <location>
        <begin position="89"/>
        <end position="107"/>
    </location>
</feature>
<dbReference type="PANTHER" id="PTHR33452:SF1">
    <property type="entry name" value="INNER MEMBRANE PROTEIN YPHA-RELATED"/>
    <property type="match status" value="1"/>
</dbReference>
<name>A0A238XLG5_9PROT</name>